<comment type="function">
    <text evidence="7">Functions as a component of the nuclear pore complex (NPC).</text>
</comment>
<name>A0A1B2JG96_PICPA</name>
<keyword evidence="6 7" id="KW-0539">Nucleus</keyword>
<evidence type="ECO:0000256" key="7">
    <source>
        <dbReference type="RuleBase" id="RU365072"/>
    </source>
</evidence>
<keyword evidence="5 7" id="KW-0906">Nuclear pore complex</keyword>
<keyword evidence="1 7" id="KW-0813">Transport</keyword>
<comment type="similarity">
    <text evidence="7">Belongs to the nucleoporin Nup84/Nup107 family.</text>
</comment>
<keyword evidence="4 7" id="KW-0811">Translocation</keyword>
<dbReference type="GO" id="GO:0031080">
    <property type="term" value="C:nuclear pore outer ring"/>
    <property type="evidence" value="ECO:0007669"/>
    <property type="project" value="TreeGrafter"/>
</dbReference>
<evidence type="ECO:0000256" key="1">
    <source>
        <dbReference type="ARBA" id="ARBA00022448"/>
    </source>
</evidence>
<evidence type="ECO:0000256" key="3">
    <source>
        <dbReference type="ARBA" id="ARBA00022927"/>
    </source>
</evidence>
<dbReference type="EMBL" id="CP014586">
    <property type="protein sequence ID" value="ANZ77013.1"/>
    <property type="molecule type" value="Genomic_DNA"/>
</dbReference>
<evidence type="ECO:0000256" key="6">
    <source>
        <dbReference type="ARBA" id="ARBA00023242"/>
    </source>
</evidence>
<keyword evidence="7" id="KW-0472">Membrane</keyword>
<sequence length="783" mass="91143">MKPETFEDDQDTIRSDVWIKFSEILKSYRLKLDSVDLFEIVAEFKRVCSETIIEADREGSSPDILENWILETKFWNLVELLIRYRFSVDFEKTNFDTDVSPYRTHLSVKEQIISANSKLKELTIIISWLTRNFNLDLIDRDSFSPDSKDLKLQTNKWFHTRIDIQSNEDKPTLVRQLDADAPLRGKDNNRLNEEDVQYDSNFFKRVFRLLLEGNINEISQLCKETNNWSFALALRGLQDFIDPELDGSFFRDDDEDIGMDLQGTKRSIGIKNKKLWRKTVYQLSLNKQLTEKERGVYGYMCGAHEVPIKLTNSWDRQLLIYCNNILQHDMETELEKVTRPLTSSADLQLPLPSKKHPDLNDALNALASSNNPSIREQSQHSIRVLSGSLITHSITELLKNSSDLLNEMITGGDEFKTEADLIKESYLLRILVHLAIFMKMLDDSIISESNLNNLIKVYIARLSLHKQYDLIPVYVSFISTHADTIETYTFILSSMISDKADRLKQLKEMRELELPLETIVKRTVQRVFEATEYLYSNHTEIIISADVSHIDYKLMHTFDWFVDADMSYEALDAIIVLMRRFLLNGKVAALVELQEHIAIQKVLDDYKVREEIWKNHGSDLALNLTTIPEYKLVEVSQYLKLIQISKQLRDYEYQGTLEEPSRSVNLINGLTNNLKQIILSFLEGLYNPPTETEVSSEDKLMYQELRELYIPIWIDTLFDILIENRKISTVYVKEAADVVNLIADETNKFYYMLLKVGKLEPFLQKFALITTDIFDDYEDGIFV</sequence>
<organism evidence="8 9">
    <name type="scientific">Komagataella pastoris</name>
    <name type="common">Yeast</name>
    <name type="synonym">Pichia pastoris</name>
    <dbReference type="NCBI Taxonomy" id="4922"/>
    <lineage>
        <taxon>Eukaryota</taxon>
        <taxon>Fungi</taxon>
        <taxon>Dikarya</taxon>
        <taxon>Ascomycota</taxon>
        <taxon>Saccharomycotina</taxon>
        <taxon>Pichiomycetes</taxon>
        <taxon>Pichiales</taxon>
        <taxon>Pichiaceae</taxon>
        <taxon>Komagataella</taxon>
    </lineage>
</organism>
<evidence type="ECO:0000256" key="4">
    <source>
        <dbReference type="ARBA" id="ARBA00023010"/>
    </source>
</evidence>
<proteinExistence type="inferred from homology"/>
<evidence type="ECO:0000256" key="5">
    <source>
        <dbReference type="ARBA" id="ARBA00023132"/>
    </source>
</evidence>
<dbReference type="GO" id="GO:0031965">
    <property type="term" value="C:nuclear membrane"/>
    <property type="evidence" value="ECO:0007669"/>
    <property type="project" value="UniProtKB-SubCell"/>
</dbReference>
<dbReference type="GO" id="GO:0006606">
    <property type="term" value="P:protein import into nucleus"/>
    <property type="evidence" value="ECO:0007669"/>
    <property type="project" value="TreeGrafter"/>
</dbReference>
<dbReference type="AlphaFoldDB" id="A0A1B2JG96"/>
<comment type="subunit">
    <text evidence="7">Part of the nuclear pore complex (NPC).</text>
</comment>
<keyword evidence="2" id="KW-0509">mRNA transport</keyword>
<dbReference type="Gene3D" id="1.10.3450.20">
    <property type="match status" value="1"/>
</dbReference>
<dbReference type="InterPro" id="IPR007252">
    <property type="entry name" value="Nup84/Nup107"/>
</dbReference>
<reference evidence="8 9" key="1">
    <citation type="submission" date="2016-02" db="EMBL/GenBank/DDBJ databases">
        <title>Comparative genomic and transcriptomic foundation for Pichia pastoris.</title>
        <authorList>
            <person name="Love K.R."/>
            <person name="Shah K.A."/>
            <person name="Whittaker C.A."/>
            <person name="Wu J."/>
            <person name="Bartlett M.C."/>
            <person name="Ma D."/>
            <person name="Leeson R.L."/>
            <person name="Priest M."/>
            <person name="Young S.K."/>
            <person name="Love J.C."/>
        </authorList>
    </citation>
    <scope>NUCLEOTIDE SEQUENCE [LARGE SCALE GENOMIC DNA]</scope>
    <source>
        <strain evidence="8 9">ATCC 28485</strain>
    </source>
</reference>
<dbReference type="PANTHER" id="PTHR13003:SF2">
    <property type="entry name" value="NUCLEAR PORE COMPLEX PROTEIN NUP107"/>
    <property type="match status" value="1"/>
</dbReference>
<keyword evidence="3" id="KW-0653">Protein transport</keyword>
<dbReference type="Proteomes" id="UP000094565">
    <property type="component" value="Chromosome 3"/>
</dbReference>
<dbReference type="GO" id="GO:0017056">
    <property type="term" value="F:structural constituent of nuclear pore"/>
    <property type="evidence" value="ECO:0007669"/>
    <property type="project" value="UniProtKB-UniRule"/>
</dbReference>
<evidence type="ECO:0000256" key="2">
    <source>
        <dbReference type="ARBA" id="ARBA00022816"/>
    </source>
</evidence>
<comment type="subcellular location">
    <subcellularLocation>
        <location evidence="7">Nucleus</location>
        <location evidence="7">Nuclear pore complex</location>
    </subcellularLocation>
    <subcellularLocation>
        <location evidence="7">Nucleus membrane</location>
    </subcellularLocation>
</comment>
<evidence type="ECO:0000313" key="9">
    <source>
        <dbReference type="Proteomes" id="UP000094565"/>
    </source>
</evidence>
<dbReference type="OrthoDB" id="3098at2759"/>
<dbReference type="GO" id="GO:0006406">
    <property type="term" value="P:mRNA export from nucleus"/>
    <property type="evidence" value="ECO:0007669"/>
    <property type="project" value="TreeGrafter"/>
</dbReference>
<keyword evidence="9" id="KW-1185">Reference proteome</keyword>
<evidence type="ECO:0000313" key="8">
    <source>
        <dbReference type="EMBL" id="ANZ77013.1"/>
    </source>
</evidence>
<dbReference type="GO" id="GO:0000973">
    <property type="term" value="P:post-transcriptional tethering of RNA polymerase II gene DNA at nuclear periphery"/>
    <property type="evidence" value="ECO:0007669"/>
    <property type="project" value="TreeGrafter"/>
</dbReference>
<gene>
    <name evidence="8" type="primary">NUP84</name>
    <name evidence="8" type="ORF">ATY40_BA7503431</name>
</gene>
<dbReference type="Pfam" id="PF04121">
    <property type="entry name" value="Nup84_Nup100"/>
    <property type="match status" value="1"/>
</dbReference>
<dbReference type="PANTHER" id="PTHR13003">
    <property type="entry name" value="NUP107-RELATED"/>
    <property type="match status" value="1"/>
</dbReference>
<dbReference type="Gene3D" id="1.20.190.50">
    <property type="match status" value="1"/>
</dbReference>
<protein>
    <recommendedName>
        <fullName evidence="7">Nuclear pore complex protein</fullName>
    </recommendedName>
</protein>
<accession>A0A1B2JG96</accession>